<dbReference type="Gene3D" id="3.40.190.10">
    <property type="entry name" value="Periplasmic binding protein-like II"/>
    <property type="match status" value="2"/>
</dbReference>
<evidence type="ECO:0000256" key="4">
    <source>
        <dbReference type="SAM" id="MobiDB-lite"/>
    </source>
</evidence>
<dbReference type="Pfam" id="PF13416">
    <property type="entry name" value="SBP_bac_8"/>
    <property type="match status" value="1"/>
</dbReference>
<accession>A0A9D1UB78</accession>
<feature type="region of interest" description="Disordered" evidence="4">
    <location>
        <begin position="1"/>
        <end position="43"/>
    </location>
</feature>
<dbReference type="GO" id="GO:0042956">
    <property type="term" value="P:maltodextrin transmembrane transport"/>
    <property type="evidence" value="ECO:0007669"/>
    <property type="project" value="TreeGrafter"/>
</dbReference>
<dbReference type="GO" id="GO:0015768">
    <property type="term" value="P:maltose transport"/>
    <property type="evidence" value="ECO:0007669"/>
    <property type="project" value="TreeGrafter"/>
</dbReference>
<gene>
    <name evidence="5" type="ORF">H9742_07940</name>
</gene>
<name>A0A9D1UB78_9FIRM</name>
<dbReference type="GO" id="GO:0055052">
    <property type="term" value="C:ATP-binding cassette (ABC) transporter complex, substrate-binding subunit-containing"/>
    <property type="evidence" value="ECO:0007669"/>
    <property type="project" value="TreeGrafter"/>
</dbReference>
<evidence type="ECO:0000313" key="6">
    <source>
        <dbReference type="Proteomes" id="UP000824265"/>
    </source>
</evidence>
<dbReference type="GO" id="GO:1901982">
    <property type="term" value="F:maltose binding"/>
    <property type="evidence" value="ECO:0007669"/>
    <property type="project" value="TreeGrafter"/>
</dbReference>
<dbReference type="PANTHER" id="PTHR30061:SF50">
    <property type="entry name" value="MALTOSE_MALTODEXTRIN-BINDING PERIPLASMIC PROTEIN"/>
    <property type="match status" value="1"/>
</dbReference>
<dbReference type="AlphaFoldDB" id="A0A9D1UB78"/>
<feature type="compositionally biased region" description="Low complexity" evidence="4">
    <location>
        <begin position="20"/>
        <end position="40"/>
    </location>
</feature>
<proteinExistence type="inferred from homology"/>
<organism evidence="5 6">
    <name type="scientific">Candidatus Acetatifactor stercoripullorum</name>
    <dbReference type="NCBI Taxonomy" id="2838414"/>
    <lineage>
        <taxon>Bacteria</taxon>
        <taxon>Bacillati</taxon>
        <taxon>Bacillota</taxon>
        <taxon>Clostridia</taxon>
        <taxon>Lachnospirales</taxon>
        <taxon>Lachnospiraceae</taxon>
        <taxon>Acetatifactor</taxon>
    </lineage>
</organism>
<reference evidence="5" key="2">
    <citation type="submission" date="2021-04" db="EMBL/GenBank/DDBJ databases">
        <authorList>
            <person name="Gilroy R."/>
        </authorList>
    </citation>
    <scope>NUCLEOTIDE SEQUENCE</scope>
    <source>
        <strain evidence="5">CHK195-6426</strain>
    </source>
</reference>
<comment type="similarity">
    <text evidence="1">Belongs to the bacterial solute-binding protein 1 family.</text>
</comment>
<dbReference type="InterPro" id="IPR006059">
    <property type="entry name" value="SBP"/>
</dbReference>
<feature type="compositionally biased region" description="Polar residues" evidence="4">
    <location>
        <begin position="10"/>
        <end position="19"/>
    </location>
</feature>
<comment type="caution">
    <text evidence="5">The sequence shown here is derived from an EMBL/GenBank/DDBJ whole genome shotgun (WGS) entry which is preliminary data.</text>
</comment>
<dbReference type="PANTHER" id="PTHR30061">
    <property type="entry name" value="MALTOSE-BINDING PERIPLASMIC PROTEIN"/>
    <property type="match status" value="1"/>
</dbReference>
<dbReference type="EMBL" id="DXGH01000041">
    <property type="protein sequence ID" value="HIW81432.1"/>
    <property type="molecule type" value="Genomic_DNA"/>
</dbReference>
<protein>
    <submittedName>
        <fullName evidence="5">Extracellular solute-binding protein</fullName>
    </submittedName>
</protein>
<keyword evidence="3" id="KW-0732">Signal</keyword>
<keyword evidence="2" id="KW-0813">Transport</keyword>
<evidence type="ECO:0000256" key="3">
    <source>
        <dbReference type="ARBA" id="ARBA00022729"/>
    </source>
</evidence>
<dbReference type="Proteomes" id="UP000824265">
    <property type="component" value="Unassembled WGS sequence"/>
</dbReference>
<evidence type="ECO:0000256" key="1">
    <source>
        <dbReference type="ARBA" id="ARBA00008520"/>
    </source>
</evidence>
<reference evidence="5" key="1">
    <citation type="journal article" date="2021" name="PeerJ">
        <title>Extensive microbial diversity within the chicken gut microbiome revealed by metagenomics and culture.</title>
        <authorList>
            <person name="Gilroy R."/>
            <person name="Ravi A."/>
            <person name="Getino M."/>
            <person name="Pursley I."/>
            <person name="Horton D.L."/>
            <person name="Alikhan N.F."/>
            <person name="Baker D."/>
            <person name="Gharbi K."/>
            <person name="Hall N."/>
            <person name="Watson M."/>
            <person name="Adriaenssens E.M."/>
            <person name="Foster-Nyarko E."/>
            <person name="Jarju S."/>
            <person name="Secka A."/>
            <person name="Antonio M."/>
            <person name="Oren A."/>
            <person name="Chaudhuri R.R."/>
            <person name="La Ragione R."/>
            <person name="Hildebrand F."/>
            <person name="Pallen M.J."/>
        </authorList>
    </citation>
    <scope>NUCLEOTIDE SEQUENCE</scope>
    <source>
        <strain evidence="5">CHK195-6426</strain>
    </source>
</reference>
<evidence type="ECO:0000313" key="5">
    <source>
        <dbReference type="EMBL" id="HIW81432.1"/>
    </source>
</evidence>
<sequence length="435" mass="45315">MAVSLAACGNSDTQENTGNVAETSQAQESSSAEASTSVEAPAEKQDVSLTMWGAEEEQAMLQSMIDSFKEHYADYANFDIQLGVESESTAKDTILTDVEAAADVYAFASDQLIDLVKAGALLSIDSMDEALQAYAGKSVADVESANATGSVEAATYEDTLYAFPMSADNGYFLYYDSSVLTEEDVASWDSLLAAADAAGKKVAMTLASGWYNASFFYGAGFTTGLNDDGSTSIDWNGTADVSGVEVVQAMLDITGNSAFLAVADGDISNQIASGTLCAAVSGTWDATAAQEAFGDGYAATKLPTFTVGEQQIQQGSVAGFKLVGVNAYSQNAGWAALLADWITNEENQAIRFEQREIGPSNNNVAASDAVMSNVAIAALSEQSAYGVVQVVGGNYWDPTATFGEMIAQGSLNRDDAAAIQEALDTLVEGVSAPTQ</sequence>
<evidence type="ECO:0000256" key="2">
    <source>
        <dbReference type="ARBA" id="ARBA00022448"/>
    </source>
</evidence>
<dbReference type="SUPFAM" id="SSF53850">
    <property type="entry name" value="Periplasmic binding protein-like II"/>
    <property type="match status" value="1"/>
</dbReference>